<dbReference type="Proteomes" id="UP000694546">
    <property type="component" value="Chromosome 13"/>
</dbReference>
<dbReference type="PANTHER" id="PTHR16125:SF4">
    <property type="entry name" value="TRANSMEMBRANE PROTEIN 74B"/>
    <property type="match status" value="1"/>
</dbReference>
<evidence type="ECO:0000256" key="2">
    <source>
        <dbReference type="SAM" id="Phobius"/>
    </source>
</evidence>
<feature type="transmembrane region" description="Helical" evidence="2">
    <location>
        <begin position="269"/>
        <end position="292"/>
    </location>
</feature>
<feature type="compositionally biased region" description="Acidic residues" evidence="1">
    <location>
        <begin position="184"/>
        <end position="196"/>
    </location>
</feature>
<protein>
    <recommendedName>
        <fullName evidence="5">Transmembrane protein 74B</fullName>
    </recommendedName>
</protein>
<name>A0A8C5FR74_GADMO</name>
<evidence type="ECO:0000313" key="3">
    <source>
        <dbReference type="Ensembl" id="ENSGMOP00000055473.1"/>
    </source>
</evidence>
<accession>A0A8C5FR74</accession>
<sequence>MLGEQIIPLLFSLPLSLFLFSSPLSSYLLSSLSSYSPLLSSYSPLLSLFLFSSSPLSSYSPLLSLFLFSSPLSSYLLSSLSSYSPLLSLFLFSSPLSLPILLLSSLPILLSFLSSYSPLLSLFLFSSPLPSLFLSSPPEHTITPTSSFMDSSHSLPLFTSSPLQETLPQRPAPPLPPPPHSYGEEEEAGGGEEEGGVELAARVSVEDRAADYGFVLALVFLLSGMVLVLVAYSIPRDAHLLNRQAVSARRMERLEAYYSALGTHLDRCIIAGLGLLTLGGMLLSVLLMASVCHGGAAGRRRRGGRGGGFVGPKRTYGSVHLRLTQLAAAPGGEGPVAATTAVTTTTTTEGSGREEGKADVSVPARAWQGVV</sequence>
<keyword evidence="4" id="KW-1185">Reference proteome</keyword>
<dbReference type="Pfam" id="PF14927">
    <property type="entry name" value="Neurensin"/>
    <property type="match status" value="1"/>
</dbReference>
<evidence type="ECO:0008006" key="5">
    <source>
        <dbReference type="Google" id="ProtNLM"/>
    </source>
</evidence>
<feature type="compositionally biased region" description="Pro residues" evidence="1">
    <location>
        <begin position="170"/>
        <end position="180"/>
    </location>
</feature>
<feature type="region of interest" description="Disordered" evidence="1">
    <location>
        <begin position="163"/>
        <end position="196"/>
    </location>
</feature>
<keyword evidence="2" id="KW-0472">Membrane</keyword>
<keyword evidence="2" id="KW-0812">Transmembrane</keyword>
<proteinExistence type="predicted"/>
<dbReference type="GeneTree" id="ENSGT00530000063880"/>
<reference evidence="3" key="2">
    <citation type="submission" date="2025-09" db="UniProtKB">
        <authorList>
            <consortium name="Ensembl"/>
        </authorList>
    </citation>
    <scope>IDENTIFICATION</scope>
</reference>
<keyword evidence="2" id="KW-1133">Transmembrane helix</keyword>
<evidence type="ECO:0000256" key="1">
    <source>
        <dbReference type="SAM" id="MobiDB-lite"/>
    </source>
</evidence>
<dbReference type="Ensembl" id="ENSGMOT00000054651.1">
    <property type="protein sequence ID" value="ENSGMOP00000055473.1"/>
    <property type="gene ID" value="ENSGMOG00000030069.1"/>
</dbReference>
<dbReference type="AlphaFoldDB" id="A0A8C5FR74"/>
<feature type="transmembrane region" description="Helical" evidence="2">
    <location>
        <begin position="212"/>
        <end position="234"/>
    </location>
</feature>
<dbReference type="InterPro" id="IPR029695">
    <property type="entry name" value="TMEM74-like"/>
</dbReference>
<evidence type="ECO:0000313" key="4">
    <source>
        <dbReference type="Proteomes" id="UP000694546"/>
    </source>
</evidence>
<feature type="transmembrane region" description="Helical" evidence="2">
    <location>
        <begin position="100"/>
        <end position="125"/>
    </location>
</feature>
<organism evidence="3 4">
    <name type="scientific">Gadus morhua</name>
    <name type="common">Atlantic cod</name>
    <dbReference type="NCBI Taxonomy" id="8049"/>
    <lineage>
        <taxon>Eukaryota</taxon>
        <taxon>Metazoa</taxon>
        <taxon>Chordata</taxon>
        <taxon>Craniata</taxon>
        <taxon>Vertebrata</taxon>
        <taxon>Euteleostomi</taxon>
        <taxon>Actinopterygii</taxon>
        <taxon>Neopterygii</taxon>
        <taxon>Teleostei</taxon>
        <taxon>Neoteleostei</taxon>
        <taxon>Acanthomorphata</taxon>
        <taxon>Zeiogadaria</taxon>
        <taxon>Gadariae</taxon>
        <taxon>Gadiformes</taxon>
        <taxon>Gadoidei</taxon>
        <taxon>Gadidae</taxon>
        <taxon>Gadus</taxon>
    </lineage>
</organism>
<reference evidence="3" key="1">
    <citation type="submission" date="2025-08" db="UniProtKB">
        <authorList>
            <consortium name="Ensembl"/>
        </authorList>
    </citation>
    <scope>IDENTIFICATION</scope>
</reference>
<dbReference type="PANTHER" id="PTHR16125">
    <property type="entry name" value="TRANSMEMBRANE PROTEIN 74"/>
    <property type="match status" value="1"/>
</dbReference>